<accession>A0A0W0ZAJ6</accession>
<sequence>MCSLFKAGQPERSTARHPLDETAGFFACNFKPHRQDSGLLLNRRVVYTLFGVMLRNNDRPVYNDDLSGRTYV</sequence>
<reference evidence="1 2" key="1">
    <citation type="submission" date="2015-11" db="EMBL/GenBank/DDBJ databases">
        <title>Genomic analysis of 38 Legionella species identifies large and diverse effector repertoires.</title>
        <authorList>
            <person name="Burstein D."/>
            <person name="Amaro F."/>
            <person name="Zusman T."/>
            <person name="Lifshitz Z."/>
            <person name="Cohen O."/>
            <person name="Gilbert J.A."/>
            <person name="Pupko T."/>
            <person name="Shuman H.A."/>
            <person name="Segal G."/>
        </authorList>
    </citation>
    <scope>NUCLEOTIDE SEQUENCE [LARGE SCALE GENOMIC DNA]</scope>
    <source>
        <strain evidence="1 2">Mt.St.Helens-9</strain>
    </source>
</reference>
<organism evidence="1 2">
    <name type="scientific">Legionella spiritensis</name>
    <dbReference type="NCBI Taxonomy" id="452"/>
    <lineage>
        <taxon>Bacteria</taxon>
        <taxon>Pseudomonadati</taxon>
        <taxon>Pseudomonadota</taxon>
        <taxon>Gammaproteobacteria</taxon>
        <taxon>Legionellales</taxon>
        <taxon>Legionellaceae</taxon>
        <taxon>Legionella</taxon>
    </lineage>
</organism>
<keyword evidence="2" id="KW-1185">Reference proteome</keyword>
<evidence type="ECO:0000313" key="1">
    <source>
        <dbReference type="EMBL" id="KTD66165.1"/>
    </source>
</evidence>
<dbReference type="AlphaFoldDB" id="A0A0W0ZAJ6"/>
<evidence type="ECO:0000313" key="2">
    <source>
        <dbReference type="Proteomes" id="UP000054877"/>
    </source>
</evidence>
<protein>
    <submittedName>
        <fullName evidence="1">Uncharacterized protein</fullName>
    </submittedName>
</protein>
<name>A0A0W0ZAJ6_LEGSP</name>
<dbReference type="PATRIC" id="fig|452.5.peg.250"/>
<dbReference type="EMBL" id="LNYX01000002">
    <property type="protein sequence ID" value="KTD66165.1"/>
    <property type="molecule type" value="Genomic_DNA"/>
</dbReference>
<gene>
    <name evidence="1" type="ORF">Lspi_0228</name>
</gene>
<dbReference type="Proteomes" id="UP000054877">
    <property type="component" value="Unassembled WGS sequence"/>
</dbReference>
<dbReference type="STRING" id="452.Lspi_0228"/>
<proteinExistence type="predicted"/>
<comment type="caution">
    <text evidence="1">The sequence shown here is derived from an EMBL/GenBank/DDBJ whole genome shotgun (WGS) entry which is preliminary data.</text>
</comment>